<dbReference type="RefSeq" id="WP_101540212.1">
    <property type="nucleotide sequence ID" value="NZ_PKGS01000003.1"/>
</dbReference>
<evidence type="ECO:0000256" key="1">
    <source>
        <dbReference type="ARBA" id="ARBA00022801"/>
    </source>
</evidence>
<dbReference type="HAMAP" id="MF_01854">
    <property type="entry name" value="FBPase_class3"/>
    <property type="match status" value="1"/>
</dbReference>
<dbReference type="InterPro" id="IPR029052">
    <property type="entry name" value="Metallo-depent_PP-like"/>
</dbReference>
<keyword evidence="6" id="KW-1185">Reference proteome</keyword>
<dbReference type="UniPathway" id="UPA00138"/>
<dbReference type="Proteomes" id="UP000234335">
    <property type="component" value="Unassembled WGS sequence"/>
</dbReference>
<keyword evidence="2 4" id="KW-0464">Manganese</keyword>
<evidence type="ECO:0000313" key="5">
    <source>
        <dbReference type="EMBL" id="PKZ16551.1"/>
    </source>
</evidence>
<protein>
    <recommendedName>
        <fullName evidence="4">Fructose-1,6-bisphosphatase class 3</fullName>
        <shortName evidence="4">FBPase class 3</shortName>
        <ecNumber evidence="4">3.1.3.11</ecNumber>
    </recommendedName>
    <alternativeName>
        <fullName evidence="4">D-fructose-1,6-bisphosphate 1-phosphohydrolase class 3</fullName>
    </alternativeName>
</protein>
<dbReference type="GO" id="GO:0006094">
    <property type="term" value="P:gluconeogenesis"/>
    <property type="evidence" value="ECO:0007669"/>
    <property type="project" value="UniProtKB-UniRule"/>
</dbReference>
<comment type="cofactor">
    <cofactor evidence="4">
        <name>Mn(2+)</name>
        <dbReference type="ChEBI" id="CHEBI:29035"/>
    </cofactor>
</comment>
<evidence type="ECO:0000313" key="6">
    <source>
        <dbReference type="Proteomes" id="UP000234335"/>
    </source>
</evidence>
<reference evidence="5 6" key="1">
    <citation type="submission" date="2017-12" db="EMBL/GenBank/DDBJ databases">
        <title>Phylogenetic diversity of female urinary microbiome.</title>
        <authorList>
            <person name="Thomas-White K."/>
            <person name="Wolfe A.J."/>
        </authorList>
    </citation>
    <scope>NUCLEOTIDE SEQUENCE [LARGE SCALE GENOMIC DNA]</scope>
    <source>
        <strain evidence="5 6">UMB0119</strain>
    </source>
</reference>
<accession>A0A2I1M8U6</accession>
<evidence type="ECO:0000256" key="2">
    <source>
        <dbReference type="ARBA" id="ARBA00023211"/>
    </source>
</evidence>
<dbReference type="EC" id="3.1.3.11" evidence="4"/>
<proteinExistence type="inferred from homology"/>
<keyword evidence="3 4" id="KW-0119">Carbohydrate metabolism</keyword>
<dbReference type="Pfam" id="PF06874">
    <property type="entry name" value="FBPase_2"/>
    <property type="match status" value="1"/>
</dbReference>
<organism evidence="5 6">
    <name type="scientific">Anaerococcus octavius</name>
    <dbReference type="NCBI Taxonomy" id="54007"/>
    <lineage>
        <taxon>Bacteria</taxon>
        <taxon>Bacillati</taxon>
        <taxon>Bacillota</taxon>
        <taxon>Tissierellia</taxon>
        <taxon>Tissierellales</taxon>
        <taxon>Peptoniphilaceae</taxon>
        <taxon>Anaerococcus</taxon>
    </lineage>
</organism>
<evidence type="ECO:0000256" key="3">
    <source>
        <dbReference type="ARBA" id="ARBA00023277"/>
    </source>
</evidence>
<comment type="similarity">
    <text evidence="4">Belongs to the FBPase class 3 family.</text>
</comment>
<dbReference type="Gene3D" id="3.60.21.10">
    <property type="match status" value="1"/>
</dbReference>
<dbReference type="SUPFAM" id="SSF56300">
    <property type="entry name" value="Metallo-dependent phosphatases"/>
    <property type="match status" value="1"/>
</dbReference>
<comment type="pathway">
    <text evidence="4">Carbohydrate biosynthesis; gluconeogenesis.</text>
</comment>
<name>A0A2I1M8U6_9FIRM</name>
<keyword evidence="1 4" id="KW-0378">Hydrolase</keyword>
<sequence length="632" mass="73368">MDENYFKLLKEYYPSKADIRSELISLNAKLYLPKGTEYFFSDVHGEAPAFLQLLKSASGNIREKISMHFGETLLKDEQDKLAELIYNPKETLHQMEINGELTEDYLTITIHRLISLFRFVSTKYAKTYVRKKFGYLFTDIVDELLYTNDSEFNKKQYYDKLVENIVKYDAAEEFIVTITTLIQRISVDKLHVVGDIYDRGPSPQIIMDELLTFPNVDIQWGNHDIEWMGAVAGNKALVAACIANAISYNNFDMLEDGYGINLRPLYEFAIITYKDDPCKLFMPRIFDKNLYDNISSEIAAKMFKAISIIRYKLDGKLIERNPDFSMEDRNFLKLIDYENMTYKGEALKDSNFPTVDPKNPLKLTKAEQTVIDTLSLDFKRGVKLNRHIEFLYENGALYKIENGSLLFHACLPLNKDGTFTEVDICGKKYKGKALMDKFDQISRNAYYKGDEKSLDILWYLFYGRYSPLFGKSQFSYFENIFIENKELKKEIYNPYYSLSEKEEIVDMILDEFRVTGERRRIVNGHVPVKTIKGDNPIRAKGKLYVIDGGISKPYQDKTGIAGYTLVFNSHAVSLAEHKNYKSITDGVSSYRPNIREIEVLHPRMLIKDTDEGKTIRKRIEVLEELLKKYDNL</sequence>
<dbReference type="GO" id="GO:0042132">
    <property type="term" value="F:fructose 1,6-bisphosphate 1-phosphatase activity"/>
    <property type="evidence" value="ECO:0007669"/>
    <property type="project" value="UniProtKB-UniRule"/>
</dbReference>
<dbReference type="EMBL" id="PKGS01000003">
    <property type="protein sequence ID" value="PKZ16551.1"/>
    <property type="molecule type" value="Genomic_DNA"/>
</dbReference>
<dbReference type="AlphaFoldDB" id="A0A2I1M8U6"/>
<comment type="catalytic activity">
    <reaction evidence="4">
        <text>beta-D-fructose 1,6-bisphosphate + H2O = beta-D-fructose 6-phosphate + phosphate</text>
        <dbReference type="Rhea" id="RHEA:11064"/>
        <dbReference type="ChEBI" id="CHEBI:15377"/>
        <dbReference type="ChEBI" id="CHEBI:32966"/>
        <dbReference type="ChEBI" id="CHEBI:43474"/>
        <dbReference type="ChEBI" id="CHEBI:57634"/>
        <dbReference type="EC" id="3.1.3.11"/>
    </reaction>
</comment>
<comment type="caution">
    <text evidence="5">The sequence shown here is derived from an EMBL/GenBank/DDBJ whole genome shotgun (WGS) entry which is preliminary data.</text>
</comment>
<dbReference type="InterPro" id="IPR009164">
    <property type="entry name" value="FBPtase_class3"/>
</dbReference>
<gene>
    <name evidence="4" type="primary">fbp</name>
    <name evidence="5" type="ORF">CYJ34_04960</name>
</gene>
<evidence type="ECO:0000256" key="4">
    <source>
        <dbReference type="HAMAP-Rule" id="MF_01854"/>
    </source>
</evidence>